<keyword evidence="1" id="KW-0812">Transmembrane</keyword>
<evidence type="ECO:0000256" key="1">
    <source>
        <dbReference type="SAM" id="Phobius"/>
    </source>
</evidence>
<dbReference type="EMBL" id="UINC01073976">
    <property type="protein sequence ID" value="SVC10747.1"/>
    <property type="molecule type" value="Genomic_DNA"/>
</dbReference>
<feature type="transmembrane region" description="Helical" evidence="1">
    <location>
        <begin position="114"/>
        <end position="133"/>
    </location>
</feature>
<feature type="transmembrane region" description="Helical" evidence="1">
    <location>
        <begin position="82"/>
        <end position="102"/>
    </location>
</feature>
<sequence length="173" mass="19777">MSSSLDPDISILSVLTHIYMEPFTPPLPLMFCLIGAAITIILTFALAAIFSSKLNLRSQSFRLDVSRWKITRALSSIPTLNAFRLTGVSIFFIIIYACFWGSDNPIYNIAPTFIWVIWWVGLAYLSAFVGDLWRLINPWYSLFHWGEKLLLTWTPSTTIKPLLKYPKWIGITP</sequence>
<accession>A0A382JHV6</accession>
<reference evidence="2" key="1">
    <citation type="submission" date="2018-05" db="EMBL/GenBank/DDBJ databases">
        <authorList>
            <person name="Lanie J.A."/>
            <person name="Ng W.-L."/>
            <person name="Kazmierczak K.M."/>
            <person name="Andrzejewski T.M."/>
            <person name="Davidsen T.M."/>
            <person name="Wayne K.J."/>
            <person name="Tettelin H."/>
            <person name="Glass J.I."/>
            <person name="Rusch D."/>
            <person name="Podicherti R."/>
            <person name="Tsui H.-C.T."/>
            <person name="Winkler M.E."/>
        </authorList>
    </citation>
    <scope>NUCLEOTIDE SEQUENCE</scope>
</reference>
<gene>
    <name evidence="2" type="ORF">METZ01_LOCUS263601</name>
</gene>
<organism evidence="2">
    <name type="scientific">marine metagenome</name>
    <dbReference type="NCBI Taxonomy" id="408172"/>
    <lineage>
        <taxon>unclassified sequences</taxon>
        <taxon>metagenomes</taxon>
        <taxon>ecological metagenomes</taxon>
    </lineage>
</organism>
<evidence type="ECO:0000313" key="2">
    <source>
        <dbReference type="EMBL" id="SVC10747.1"/>
    </source>
</evidence>
<dbReference type="AlphaFoldDB" id="A0A382JHV6"/>
<protein>
    <submittedName>
        <fullName evidence="2">Uncharacterized protein</fullName>
    </submittedName>
</protein>
<proteinExistence type="predicted"/>
<feature type="non-terminal residue" evidence="2">
    <location>
        <position position="173"/>
    </location>
</feature>
<keyword evidence="1" id="KW-1133">Transmembrane helix</keyword>
<name>A0A382JHV6_9ZZZZ</name>
<feature type="transmembrane region" description="Helical" evidence="1">
    <location>
        <begin position="27"/>
        <end position="50"/>
    </location>
</feature>
<keyword evidence="1" id="KW-0472">Membrane</keyword>